<evidence type="ECO:0000313" key="4">
    <source>
        <dbReference type="EMBL" id="KGJ75406.1"/>
    </source>
</evidence>
<dbReference type="InterPro" id="IPR005543">
    <property type="entry name" value="PASTA_dom"/>
</dbReference>
<dbReference type="CDD" id="cd06577">
    <property type="entry name" value="PASTA_pknB"/>
    <property type="match status" value="1"/>
</dbReference>
<evidence type="ECO:0000256" key="1">
    <source>
        <dbReference type="SAM" id="MobiDB-lite"/>
    </source>
</evidence>
<dbReference type="Proteomes" id="UP000029864">
    <property type="component" value="Unassembled WGS sequence"/>
</dbReference>
<dbReference type="Gene3D" id="3.30.10.20">
    <property type="match status" value="1"/>
</dbReference>
<feature type="domain" description="PASTA" evidence="3">
    <location>
        <begin position="202"/>
        <end position="267"/>
    </location>
</feature>
<evidence type="ECO:0000259" key="3">
    <source>
        <dbReference type="PROSITE" id="PS51178"/>
    </source>
</evidence>
<proteinExistence type="predicted"/>
<evidence type="ECO:0000313" key="5">
    <source>
        <dbReference type="Proteomes" id="UP000029864"/>
    </source>
</evidence>
<feature type="region of interest" description="Disordered" evidence="1">
    <location>
        <begin position="176"/>
        <end position="203"/>
    </location>
</feature>
<dbReference type="EMBL" id="JPXF01000035">
    <property type="protein sequence ID" value="KGJ75406.1"/>
    <property type="molecule type" value="Genomic_DNA"/>
</dbReference>
<evidence type="ECO:0000256" key="2">
    <source>
        <dbReference type="SAM" id="Phobius"/>
    </source>
</evidence>
<sequence>MISRKHGRLAQNGSPARTVTEEVSVKKLSMTLSSQNVALTDGTGTLAASVTNLADAAERVVLGAFPVGPPNSLSGSTGATIPDALRTIEAGATEQYTVKFDTTGATAGTYSVKIMPYGADQPPEDYAELGSVVNLVVPDTKHDGTRFPWWIVAIVAAVLIVGGGVLLAIHPWDPDSASQTSPVATGTEGPPVTAEAGGGTTTAERVPDGIVGLPLDQAASLLDSRALAYSVQQEQVAAGSVAAGTVLRVDPPEGADVTGPVLLTVAVEGPPANAPDFVLYALPECSVVPGGSLSGADQITIFVALRNSGPGPWTALVPFEITSDTGLRAAGNSALSTGSSFTPMQVDLTLLDFDRTLRFTAVADPANSIQEENEANNSLVVVVNMPPRMTEADDVPCSLG</sequence>
<gene>
    <name evidence="4" type="ORF">GY21_09785</name>
</gene>
<dbReference type="GO" id="GO:0005975">
    <property type="term" value="P:carbohydrate metabolic process"/>
    <property type="evidence" value="ECO:0007669"/>
    <property type="project" value="UniProtKB-ARBA"/>
</dbReference>
<dbReference type="InterPro" id="IPR013783">
    <property type="entry name" value="Ig-like_fold"/>
</dbReference>
<dbReference type="AlphaFoldDB" id="A0A099JAQ1"/>
<name>A0A099JAQ1_9MICO</name>
<dbReference type="eggNOG" id="ENOG5033AJF">
    <property type="taxonomic scope" value="Bacteria"/>
</dbReference>
<keyword evidence="2" id="KW-0812">Transmembrane</keyword>
<feature type="transmembrane region" description="Helical" evidence="2">
    <location>
        <begin position="149"/>
        <end position="172"/>
    </location>
</feature>
<keyword evidence="2" id="KW-0472">Membrane</keyword>
<dbReference type="PROSITE" id="PS51178">
    <property type="entry name" value="PASTA"/>
    <property type="match status" value="1"/>
</dbReference>
<reference evidence="4 5" key="1">
    <citation type="submission" date="2014-08" db="EMBL/GenBank/DDBJ databases">
        <authorList>
            <person name="Sisinthy S."/>
        </authorList>
    </citation>
    <scope>NUCLEOTIDE SEQUENCE [LARGE SCALE GENOMIC DNA]</scope>
    <source>
        <strain evidence="4 5">RuG17</strain>
    </source>
</reference>
<dbReference type="Gene3D" id="2.60.40.10">
    <property type="entry name" value="Immunoglobulins"/>
    <property type="match status" value="1"/>
</dbReference>
<keyword evidence="5" id="KW-1185">Reference proteome</keyword>
<keyword evidence="2" id="KW-1133">Transmembrane helix</keyword>
<comment type="caution">
    <text evidence="4">The sequence shown here is derived from an EMBL/GenBank/DDBJ whole genome shotgun (WGS) entry which is preliminary data.</text>
</comment>
<accession>A0A099JAQ1</accession>
<protein>
    <recommendedName>
        <fullName evidence="3">PASTA domain-containing protein</fullName>
    </recommendedName>
</protein>
<organism evidence="4 5">
    <name type="scientific">Cryobacterium roopkundense</name>
    <dbReference type="NCBI Taxonomy" id="1001240"/>
    <lineage>
        <taxon>Bacteria</taxon>
        <taxon>Bacillati</taxon>
        <taxon>Actinomycetota</taxon>
        <taxon>Actinomycetes</taxon>
        <taxon>Micrococcales</taxon>
        <taxon>Microbacteriaceae</taxon>
        <taxon>Cryobacterium</taxon>
    </lineage>
</organism>